<dbReference type="InterPro" id="IPR009057">
    <property type="entry name" value="Homeodomain-like_sf"/>
</dbReference>
<dbReference type="Pfam" id="PF00440">
    <property type="entry name" value="TetR_N"/>
    <property type="match status" value="1"/>
</dbReference>
<dbReference type="InterPro" id="IPR001387">
    <property type="entry name" value="Cro/C1-type_HTH"/>
</dbReference>
<dbReference type="PANTHER" id="PTHR30055">
    <property type="entry name" value="HTH-TYPE TRANSCRIPTIONAL REGULATOR RUTR"/>
    <property type="match status" value="1"/>
</dbReference>
<dbReference type="PRINTS" id="PR00455">
    <property type="entry name" value="HTHTETR"/>
</dbReference>
<evidence type="ECO:0000313" key="7">
    <source>
        <dbReference type="EMBL" id="MBW7468501.1"/>
    </source>
</evidence>
<keyword evidence="1" id="KW-0678">Repressor</keyword>
<dbReference type="Proteomes" id="UP000813018">
    <property type="component" value="Unassembled WGS sequence"/>
</dbReference>
<dbReference type="InterPro" id="IPR050109">
    <property type="entry name" value="HTH-type_TetR-like_transc_reg"/>
</dbReference>
<reference evidence="7 8" key="1">
    <citation type="journal article" date="2016" name="Int. J. Syst. Evol. Microbiol.">
        <title>Pontibacter aydingkolensis sp. nov., isolated from soil of a salt lake.</title>
        <authorList>
            <person name="Osman G."/>
            <person name="Zhang T."/>
            <person name="Lou K."/>
            <person name="Gao Y."/>
            <person name="Chang W."/>
            <person name="Lin Q."/>
            <person name="Yang H.M."/>
            <person name="Huo X.D."/>
            <person name="Wang N."/>
        </authorList>
    </citation>
    <scope>NUCLEOTIDE SEQUENCE [LARGE SCALE GENOMIC DNA]</scope>
    <source>
        <strain evidence="7 8">KACC 19255</strain>
    </source>
</reference>
<feature type="DNA-binding region" description="H-T-H motif" evidence="5">
    <location>
        <begin position="24"/>
        <end position="43"/>
    </location>
</feature>
<dbReference type="PROSITE" id="PS50977">
    <property type="entry name" value="HTH_TETR_2"/>
    <property type="match status" value="1"/>
</dbReference>
<dbReference type="InterPro" id="IPR001647">
    <property type="entry name" value="HTH_TetR"/>
</dbReference>
<evidence type="ECO:0000256" key="2">
    <source>
        <dbReference type="ARBA" id="ARBA00023015"/>
    </source>
</evidence>
<evidence type="ECO:0000313" key="8">
    <source>
        <dbReference type="Proteomes" id="UP000813018"/>
    </source>
</evidence>
<keyword evidence="3 5" id="KW-0238">DNA-binding</keyword>
<dbReference type="EMBL" id="JAHYXK010000015">
    <property type="protein sequence ID" value="MBW7468501.1"/>
    <property type="molecule type" value="Genomic_DNA"/>
</dbReference>
<evidence type="ECO:0000256" key="1">
    <source>
        <dbReference type="ARBA" id="ARBA00022491"/>
    </source>
</evidence>
<dbReference type="RefSeq" id="WP_219878372.1">
    <property type="nucleotide sequence ID" value="NZ_JAHYXK010000015.1"/>
</dbReference>
<evidence type="ECO:0000256" key="3">
    <source>
        <dbReference type="ARBA" id="ARBA00023125"/>
    </source>
</evidence>
<dbReference type="Gene3D" id="1.10.10.60">
    <property type="entry name" value="Homeodomain-like"/>
    <property type="match status" value="1"/>
</dbReference>
<keyword evidence="2" id="KW-0805">Transcription regulation</keyword>
<name>A0ABS7CXA5_9BACT</name>
<sequence length="200" mass="22988">MKTKEQIVVKARKLFFERGYVSVLMADIAREMGMSKKTLYQYFSGKEELVQEVIKSYQQEMQSKVEELINDDSIAFPDKASRIFKYVATRLHGLNPQFIEDIKQNSPSSWKLVQDYKTDAAYLRFNTLLKEGVQLGYVRDDVNRSLAVMLYASALDTIVNPDFMRQIPHQLTNEIPYTPDAVFDGLINIIFNGVLNGKSL</sequence>
<dbReference type="Gene3D" id="1.10.357.10">
    <property type="entry name" value="Tetracycline Repressor, domain 2"/>
    <property type="match status" value="1"/>
</dbReference>
<organism evidence="7 8">
    <name type="scientific">Pontibacter aydingkolensis</name>
    <dbReference type="NCBI Taxonomy" id="1911536"/>
    <lineage>
        <taxon>Bacteria</taxon>
        <taxon>Pseudomonadati</taxon>
        <taxon>Bacteroidota</taxon>
        <taxon>Cytophagia</taxon>
        <taxon>Cytophagales</taxon>
        <taxon>Hymenobacteraceae</taxon>
        <taxon>Pontibacter</taxon>
    </lineage>
</organism>
<dbReference type="PANTHER" id="PTHR30055:SF175">
    <property type="entry name" value="HTH-TYPE TRANSCRIPTIONAL REPRESSOR KSTR2"/>
    <property type="match status" value="1"/>
</dbReference>
<dbReference type="CDD" id="cd00093">
    <property type="entry name" value="HTH_XRE"/>
    <property type="match status" value="1"/>
</dbReference>
<keyword evidence="4" id="KW-0804">Transcription</keyword>
<accession>A0ABS7CXA5</accession>
<comment type="caution">
    <text evidence="7">The sequence shown here is derived from an EMBL/GenBank/DDBJ whole genome shotgun (WGS) entry which is preliminary data.</text>
</comment>
<keyword evidence="8" id="KW-1185">Reference proteome</keyword>
<dbReference type="SUPFAM" id="SSF48498">
    <property type="entry name" value="Tetracyclin repressor-like, C-terminal domain"/>
    <property type="match status" value="1"/>
</dbReference>
<evidence type="ECO:0000256" key="4">
    <source>
        <dbReference type="ARBA" id="ARBA00023163"/>
    </source>
</evidence>
<protein>
    <submittedName>
        <fullName evidence="7">TetR/AcrR family transcriptional regulator</fullName>
    </submittedName>
</protein>
<dbReference type="InterPro" id="IPR036271">
    <property type="entry name" value="Tet_transcr_reg_TetR-rel_C_sf"/>
</dbReference>
<evidence type="ECO:0000256" key="5">
    <source>
        <dbReference type="PROSITE-ProRule" id="PRU00335"/>
    </source>
</evidence>
<proteinExistence type="predicted"/>
<feature type="domain" description="HTH tetR-type" evidence="6">
    <location>
        <begin position="1"/>
        <end position="61"/>
    </location>
</feature>
<evidence type="ECO:0000259" key="6">
    <source>
        <dbReference type="PROSITE" id="PS50977"/>
    </source>
</evidence>
<dbReference type="SUPFAM" id="SSF46689">
    <property type="entry name" value="Homeodomain-like"/>
    <property type="match status" value="1"/>
</dbReference>
<gene>
    <name evidence="7" type="ORF">K0O23_15600</name>
</gene>